<name>A0AAE0GUP7_9CHLO</name>
<dbReference type="PANTHER" id="PTHR43114:SF6">
    <property type="entry name" value="ADENINE DEAMINASE"/>
    <property type="match status" value="1"/>
</dbReference>
<dbReference type="PANTHER" id="PTHR43114">
    <property type="entry name" value="ADENINE DEAMINASE"/>
    <property type="match status" value="1"/>
</dbReference>
<dbReference type="GO" id="GO:0016814">
    <property type="term" value="F:hydrolase activity, acting on carbon-nitrogen (but not peptide) bonds, in cyclic amidines"/>
    <property type="evidence" value="ECO:0007669"/>
    <property type="project" value="UniProtKB-ARBA"/>
</dbReference>
<evidence type="ECO:0000256" key="4">
    <source>
        <dbReference type="ARBA" id="ARBA00022833"/>
    </source>
</evidence>
<keyword evidence="2" id="KW-0479">Metal-binding</keyword>
<accession>A0AAE0GUP7</accession>
<dbReference type="EMBL" id="LGRX02002283">
    <property type="protein sequence ID" value="KAK3284438.1"/>
    <property type="molecule type" value="Genomic_DNA"/>
</dbReference>
<dbReference type="SUPFAM" id="SSF51556">
    <property type="entry name" value="Metallo-dependent hydrolases"/>
    <property type="match status" value="1"/>
</dbReference>
<comment type="caution">
    <text evidence="6">The sequence shown here is derived from an EMBL/GenBank/DDBJ whole genome shotgun (WGS) entry which is preliminary data.</text>
</comment>
<dbReference type="GO" id="GO:0019239">
    <property type="term" value="F:deaminase activity"/>
    <property type="evidence" value="ECO:0007669"/>
    <property type="project" value="InterPro"/>
</dbReference>
<evidence type="ECO:0000313" key="7">
    <source>
        <dbReference type="Proteomes" id="UP001190700"/>
    </source>
</evidence>
<comment type="cofactor">
    <cofactor evidence="1">
        <name>Zn(2+)</name>
        <dbReference type="ChEBI" id="CHEBI:29105"/>
    </cofactor>
</comment>
<reference evidence="6 7" key="1">
    <citation type="journal article" date="2015" name="Genome Biol. Evol.">
        <title>Comparative Genomics of a Bacterivorous Green Alga Reveals Evolutionary Causalities and Consequences of Phago-Mixotrophic Mode of Nutrition.</title>
        <authorList>
            <person name="Burns J.A."/>
            <person name="Paasch A."/>
            <person name="Narechania A."/>
            <person name="Kim E."/>
        </authorList>
    </citation>
    <scope>NUCLEOTIDE SEQUENCE [LARGE SCALE GENOMIC DNA]</scope>
    <source>
        <strain evidence="6 7">PLY_AMNH</strain>
    </source>
</reference>
<feature type="domain" description="Adenosine deaminase" evidence="5">
    <location>
        <begin position="76"/>
        <end position="233"/>
    </location>
</feature>
<protein>
    <recommendedName>
        <fullName evidence="5">Adenosine deaminase domain-containing protein</fullName>
    </recommendedName>
</protein>
<keyword evidence="7" id="KW-1185">Reference proteome</keyword>
<dbReference type="InterPro" id="IPR006330">
    <property type="entry name" value="Ado/ade_deaminase"/>
</dbReference>
<evidence type="ECO:0000256" key="2">
    <source>
        <dbReference type="ARBA" id="ARBA00022723"/>
    </source>
</evidence>
<evidence type="ECO:0000259" key="5">
    <source>
        <dbReference type="Pfam" id="PF00962"/>
    </source>
</evidence>
<keyword evidence="4" id="KW-0862">Zinc</keyword>
<dbReference type="InterPro" id="IPR001365">
    <property type="entry name" value="A_deaminase_dom"/>
</dbReference>
<dbReference type="Pfam" id="PF00962">
    <property type="entry name" value="A_deaminase"/>
    <property type="match status" value="1"/>
</dbReference>
<dbReference type="Gene3D" id="3.20.20.140">
    <property type="entry name" value="Metal-dependent hydrolases"/>
    <property type="match status" value="1"/>
</dbReference>
<proteinExistence type="predicted"/>
<evidence type="ECO:0000256" key="1">
    <source>
        <dbReference type="ARBA" id="ARBA00001947"/>
    </source>
</evidence>
<organism evidence="6 7">
    <name type="scientific">Cymbomonas tetramitiformis</name>
    <dbReference type="NCBI Taxonomy" id="36881"/>
    <lineage>
        <taxon>Eukaryota</taxon>
        <taxon>Viridiplantae</taxon>
        <taxon>Chlorophyta</taxon>
        <taxon>Pyramimonadophyceae</taxon>
        <taxon>Pyramimonadales</taxon>
        <taxon>Pyramimonadaceae</taxon>
        <taxon>Cymbomonas</taxon>
    </lineage>
</organism>
<evidence type="ECO:0000256" key="3">
    <source>
        <dbReference type="ARBA" id="ARBA00022801"/>
    </source>
</evidence>
<dbReference type="AlphaFoldDB" id="A0AAE0GUP7"/>
<keyword evidence="3" id="KW-0378">Hydrolase</keyword>
<dbReference type="GO" id="GO:0046872">
    <property type="term" value="F:metal ion binding"/>
    <property type="evidence" value="ECO:0007669"/>
    <property type="project" value="UniProtKB-KW"/>
</dbReference>
<sequence length="252" mass="26544">MRARAAFQLSGCHVRGEVGDAASLAGLLSDWRNLIGCDVVRTLHLPLKTQDAQITACSLLAVDVMCYLKHFGTAVLQGPEEGFPPQPFKEAYSVALAGGLKSGGGGPWELDGGADSVEGALDCLGAHRLGHGVRAVEGGEQLLARMAQQKVCCDVCPTSNVLLGVSESIAKHQLRALLSSGVPCTISADDPLLFGGVGVADEYEALRNEMQMSDEDLAELARSSFIYSGCPDQALLNEGLCQIDAWLKTTKS</sequence>
<dbReference type="InterPro" id="IPR032466">
    <property type="entry name" value="Metal_Hydrolase"/>
</dbReference>
<gene>
    <name evidence="6" type="ORF">CYMTET_7910</name>
</gene>
<dbReference type="Proteomes" id="UP001190700">
    <property type="component" value="Unassembled WGS sequence"/>
</dbReference>
<evidence type="ECO:0000313" key="6">
    <source>
        <dbReference type="EMBL" id="KAK3284438.1"/>
    </source>
</evidence>